<dbReference type="AlphaFoldDB" id="A0A369BAX2"/>
<reference evidence="1 2" key="1">
    <citation type="submission" date="2018-07" db="EMBL/GenBank/DDBJ databases">
        <title>Genomic Encyclopedia of Type Strains, Phase III (KMG-III): the genomes of soil and plant-associated and newly described type strains.</title>
        <authorList>
            <person name="Whitman W."/>
        </authorList>
    </citation>
    <scope>NUCLEOTIDE SEQUENCE [LARGE SCALE GENOMIC DNA]</scope>
    <source>
        <strain evidence="1 2">CECT 8333</strain>
    </source>
</reference>
<name>A0A369BAX2_9BACL</name>
<dbReference type="InterPro" id="IPR018775">
    <property type="entry name" value="RlaP"/>
</dbReference>
<evidence type="ECO:0000313" key="2">
    <source>
        <dbReference type="Proteomes" id="UP000253090"/>
    </source>
</evidence>
<comment type="caution">
    <text evidence="1">The sequence shown here is derived from an EMBL/GenBank/DDBJ whole genome shotgun (WGS) entry which is preliminary data.</text>
</comment>
<organism evidence="1 2">
    <name type="scientific">Fontibacillus phaseoli</name>
    <dbReference type="NCBI Taxonomy" id="1416533"/>
    <lineage>
        <taxon>Bacteria</taxon>
        <taxon>Bacillati</taxon>
        <taxon>Bacillota</taxon>
        <taxon>Bacilli</taxon>
        <taxon>Bacillales</taxon>
        <taxon>Paenibacillaceae</taxon>
        <taxon>Fontibacillus</taxon>
    </lineage>
</organism>
<proteinExistence type="predicted"/>
<dbReference type="PANTHER" id="PTHR34817">
    <property type="entry name" value="NUCLEOTIDYLTRANSFERASE"/>
    <property type="match status" value="1"/>
</dbReference>
<dbReference type="EMBL" id="QPJW01000006">
    <property type="protein sequence ID" value="RCX18672.1"/>
    <property type="molecule type" value="Genomic_DNA"/>
</dbReference>
<dbReference type="Pfam" id="PF10127">
    <property type="entry name" value="RlaP"/>
    <property type="match status" value="1"/>
</dbReference>
<gene>
    <name evidence="1" type="ORF">DFP94_106206</name>
</gene>
<protein>
    <recommendedName>
        <fullName evidence="3">Nucleotidyltransferase</fullName>
    </recommendedName>
</protein>
<keyword evidence="2" id="KW-1185">Reference proteome</keyword>
<dbReference type="PANTHER" id="PTHR34817:SF2">
    <property type="entry name" value="NUCLEOTIDYLTRANSFERASE"/>
    <property type="match status" value="1"/>
</dbReference>
<evidence type="ECO:0008006" key="3">
    <source>
        <dbReference type="Google" id="ProtNLM"/>
    </source>
</evidence>
<evidence type="ECO:0000313" key="1">
    <source>
        <dbReference type="EMBL" id="RCX18672.1"/>
    </source>
</evidence>
<accession>A0A369BAX2</accession>
<sequence>MVAQFSEMQPVILNELQRIEQKEQVRILFACEAGSRAWGVPSKDSDYDVRFLYLRPIDSYLSLFEPRDVIERPINNQLDIHGWDLKKALLLFRKSHPPLLEWLQSPIQYYEKYSVAGQIRDLSPLSFSPRSCIYHYLHMAKRNYRDYLQGEEVKSKKYLYVLRPLLACGWIEKYDKMPPMEFEIMVEDLVPAGSELKEAVLMLLDRKKSRAGLDDESRLQRINEYLEQRIGYFEQAAAGLKTADIHLDDRLDQLFRSALQEVWA</sequence>
<dbReference type="Proteomes" id="UP000253090">
    <property type="component" value="Unassembled WGS sequence"/>
</dbReference>